<reference evidence="4" key="1">
    <citation type="journal article" date="2019" name="Int. J. Syst. Evol. Microbiol.">
        <title>The Global Catalogue of Microorganisms (GCM) 10K type strain sequencing project: providing services to taxonomists for standard genome sequencing and annotation.</title>
        <authorList>
            <consortium name="The Broad Institute Genomics Platform"/>
            <consortium name="The Broad Institute Genome Sequencing Center for Infectious Disease"/>
            <person name="Wu L."/>
            <person name="Ma J."/>
        </authorList>
    </citation>
    <scope>NUCLEOTIDE SEQUENCE [LARGE SCALE GENOMIC DNA]</scope>
    <source>
        <strain evidence="4">CGMCC 1.12989</strain>
    </source>
</reference>
<dbReference type="PANTHER" id="PTHR46696:SF4">
    <property type="entry name" value="BIOTIN BIOSYNTHESIS CYTOCHROME P450"/>
    <property type="match status" value="1"/>
</dbReference>
<dbReference type="Pfam" id="PF00067">
    <property type="entry name" value="p450"/>
    <property type="match status" value="1"/>
</dbReference>
<keyword evidence="2" id="KW-0560">Oxidoreductase</keyword>
<comment type="caution">
    <text evidence="3">The sequence shown here is derived from an EMBL/GenBank/DDBJ whole genome shotgun (WGS) entry which is preliminary data.</text>
</comment>
<dbReference type="SUPFAM" id="SSF48264">
    <property type="entry name" value="Cytochrome P450"/>
    <property type="match status" value="1"/>
</dbReference>
<dbReference type="PANTHER" id="PTHR46696">
    <property type="entry name" value="P450, PUTATIVE (EUROFUNG)-RELATED"/>
    <property type="match status" value="1"/>
</dbReference>
<keyword evidence="2" id="KW-0503">Monooxygenase</keyword>
<keyword evidence="4" id="KW-1185">Reference proteome</keyword>
<keyword evidence="2" id="KW-0479">Metal-binding</keyword>
<dbReference type="Proteomes" id="UP001595828">
    <property type="component" value="Unassembled WGS sequence"/>
</dbReference>
<dbReference type="PROSITE" id="PS00086">
    <property type="entry name" value="CYTOCHROME_P450"/>
    <property type="match status" value="1"/>
</dbReference>
<evidence type="ECO:0000256" key="1">
    <source>
        <dbReference type="ARBA" id="ARBA00010617"/>
    </source>
</evidence>
<keyword evidence="2" id="KW-0349">Heme</keyword>
<evidence type="ECO:0000313" key="3">
    <source>
        <dbReference type="EMBL" id="MFC4295594.1"/>
    </source>
</evidence>
<dbReference type="InterPro" id="IPR017972">
    <property type="entry name" value="Cyt_P450_CS"/>
</dbReference>
<dbReference type="RefSeq" id="WP_379539063.1">
    <property type="nucleotide sequence ID" value="NZ_JBHSDR010000006.1"/>
</dbReference>
<dbReference type="InterPro" id="IPR001128">
    <property type="entry name" value="Cyt_P450"/>
</dbReference>
<evidence type="ECO:0000256" key="2">
    <source>
        <dbReference type="RuleBase" id="RU000461"/>
    </source>
</evidence>
<accession>A0ABV8RRW1</accession>
<protein>
    <submittedName>
        <fullName evidence="3">Cytochrome P450</fullName>
    </submittedName>
</protein>
<gene>
    <name evidence="3" type="ORF">ACFO0A_11060</name>
</gene>
<evidence type="ECO:0000313" key="4">
    <source>
        <dbReference type="Proteomes" id="UP001595828"/>
    </source>
</evidence>
<dbReference type="InterPro" id="IPR036396">
    <property type="entry name" value="Cyt_P450_sf"/>
</dbReference>
<proteinExistence type="inferred from homology"/>
<keyword evidence="2" id="KW-0408">Iron</keyword>
<dbReference type="PRINTS" id="PR00359">
    <property type="entry name" value="BP450"/>
</dbReference>
<dbReference type="PRINTS" id="PR00385">
    <property type="entry name" value="P450"/>
</dbReference>
<name>A0ABV8RRW1_9SPHN</name>
<dbReference type="EMBL" id="JBHSDR010000006">
    <property type="protein sequence ID" value="MFC4295594.1"/>
    <property type="molecule type" value="Genomic_DNA"/>
</dbReference>
<dbReference type="Gene3D" id="1.10.630.10">
    <property type="entry name" value="Cytochrome P450"/>
    <property type="match status" value="1"/>
</dbReference>
<sequence>MGRGTDPGSLMPGEPQAPSEVRVDLFDPEVQQCPYAAYKLLRDEAPVYRQPGTDIYVVTRYDDVRRVLMDPETFPSGSSGTAYRMATNNQERQKRVAERFAAKGWVPRPTLSGRDDPNHRQLRAMFNEAFKPSRIKEIDPLVEHLAYELIDGFIADGKCEWISQFAVPLPLFIIGEQMGARREDMWQIKRWTDAFFHRISMMLPEEREMEMVDREIEAQHYFQPIFERLRANPDDSLISVLVNTVIEGWGRTLVDEELHAEMMADTFVGGSETTTNALAAGMRLLIENKDIWHQLKSDPARYMKTFVEEVVRLESPVQSLMRFCAKDTEIDGVTIPDGALVNVRFAAANRDDRVFGCPEKLDLERPRAGAHLAFGSGVHHCLGAPLARRELTWGFTAVVDRFEDMWFAEGANDFAVHPHFLLRSLKALHIEFEPKRR</sequence>
<comment type="similarity">
    <text evidence="1 2">Belongs to the cytochrome P450 family.</text>
</comment>
<dbReference type="InterPro" id="IPR002397">
    <property type="entry name" value="Cyt_P450_B"/>
</dbReference>
<organism evidence="3 4">
    <name type="scientific">Novosphingobium tardum</name>
    <dbReference type="NCBI Taxonomy" id="1538021"/>
    <lineage>
        <taxon>Bacteria</taxon>
        <taxon>Pseudomonadati</taxon>
        <taxon>Pseudomonadota</taxon>
        <taxon>Alphaproteobacteria</taxon>
        <taxon>Sphingomonadales</taxon>
        <taxon>Sphingomonadaceae</taxon>
        <taxon>Novosphingobium</taxon>
    </lineage>
</organism>